<feature type="region of interest" description="Disordered" evidence="6">
    <location>
        <begin position="503"/>
        <end position="540"/>
    </location>
</feature>
<protein>
    <recommendedName>
        <fullName evidence="8">Ima1 N-terminal domain-containing protein</fullName>
    </recommendedName>
</protein>
<feature type="transmembrane region" description="Helical" evidence="7">
    <location>
        <begin position="311"/>
        <end position="331"/>
    </location>
</feature>
<keyword evidence="2 7" id="KW-0812">Transmembrane</keyword>
<feature type="transmembrane region" description="Helical" evidence="7">
    <location>
        <begin position="638"/>
        <end position="659"/>
    </location>
</feature>
<organism evidence="9 10">
    <name type="scientific">Apiospora saccharicola</name>
    <dbReference type="NCBI Taxonomy" id="335842"/>
    <lineage>
        <taxon>Eukaryota</taxon>
        <taxon>Fungi</taxon>
        <taxon>Dikarya</taxon>
        <taxon>Ascomycota</taxon>
        <taxon>Pezizomycotina</taxon>
        <taxon>Sordariomycetes</taxon>
        <taxon>Xylariomycetidae</taxon>
        <taxon>Amphisphaeriales</taxon>
        <taxon>Apiosporaceae</taxon>
        <taxon>Apiospora</taxon>
    </lineage>
</organism>
<evidence type="ECO:0000256" key="2">
    <source>
        <dbReference type="ARBA" id="ARBA00022692"/>
    </source>
</evidence>
<evidence type="ECO:0000256" key="4">
    <source>
        <dbReference type="ARBA" id="ARBA00023136"/>
    </source>
</evidence>
<feature type="compositionally biased region" description="Polar residues" evidence="6">
    <location>
        <begin position="406"/>
        <end position="415"/>
    </location>
</feature>
<evidence type="ECO:0000256" key="1">
    <source>
        <dbReference type="ARBA" id="ARBA00004473"/>
    </source>
</evidence>
<dbReference type="Proteomes" id="UP001446871">
    <property type="component" value="Unassembled WGS sequence"/>
</dbReference>
<sequence length="728" mass="81544">MPTLRSRTKHLSCFYCGRRSNLRFEGRQSFLCSHCEATNWLDENGDITDPPTSTPLDAAPAIAPQYAVSFNSRNPSVPPASSPDGSAMDSIFCATCLKNQHIYTEAVRQFELPDDQNDPEYNDRMRAFRKWRAELEQRYPQVCATCEPKVQQQLNKASYTAKTDHLRRVMDRTRARQREVKKRGALDVLDSAGKLAWNIAFALEFCWHASVLCSLFVEDEDVAATTHWLVAPLRITCHYALMFSPGADRYIRWSISLGFASFAWNPRFKQTIRGFTSHILGVGQWYTYQFVILFVRLTCLFVSQYNDSKGIPAQAQLGAHLVIGILMSYVYTLSGKAIHYDTTPLFGANKPVALVPADEPKAPPQPKSRRDDLGSVLDEILETPSKPNKVPSKARQEYTALGSPLRHSTSLGQAQQPLRGSFELHPRAQAVSGLGSLRLSDEVTQRHPKPPVAQYGDEMDWAPSGSQHRAFSTHNPYKVKNPNPRFSDAPIEDKPGPFWYKIPPAPTTPAQRPIIRDSPKDIPENFFSTTRRGPVEIGSPARNLEQNNMVFRESSFHAPQPKDEATEGLSRLMGSFSLSPEPESRRTGAPRYRTGVFGTPNQLSQGTLNHTRMRMAELIGLFVALWAWITALQSQEEYAPTLALGAIIINLTMSVRLAIDLAESQIQQGKPQALLRFSCVNLAAVQVVAAVVLLWRLWMDSSTTVMHGAYGSTLIGLTIIHHVWHVFR</sequence>
<feature type="compositionally biased region" description="Polar residues" evidence="6">
    <location>
        <begin position="464"/>
        <end position="475"/>
    </location>
</feature>
<feature type="transmembrane region" description="Helical" evidence="7">
    <location>
        <begin position="679"/>
        <end position="698"/>
    </location>
</feature>
<gene>
    <name evidence="9" type="ORF">PG996_003946</name>
</gene>
<evidence type="ECO:0000256" key="7">
    <source>
        <dbReference type="SAM" id="Phobius"/>
    </source>
</evidence>
<evidence type="ECO:0000313" key="10">
    <source>
        <dbReference type="Proteomes" id="UP001446871"/>
    </source>
</evidence>
<evidence type="ECO:0000256" key="3">
    <source>
        <dbReference type="ARBA" id="ARBA00022989"/>
    </source>
</evidence>
<keyword evidence="3 7" id="KW-1133">Transmembrane helix</keyword>
<feature type="transmembrane region" description="Helical" evidence="7">
    <location>
        <begin position="285"/>
        <end position="305"/>
    </location>
</feature>
<evidence type="ECO:0000256" key="5">
    <source>
        <dbReference type="ARBA" id="ARBA00023242"/>
    </source>
</evidence>
<feature type="transmembrane region" description="Helical" evidence="7">
    <location>
        <begin position="615"/>
        <end position="632"/>
    </location>
</feature>
<feature type="region of interest" description="Disordered" evidence="6">
    <location>
        <begin position="383"/>
        <end position="415"/>
    </location>
</feature>
<comment type="subcellular location">
    <subcellularLocation>
        <location evidence="1">Nucleus inner membrane</location>
        <topology evidence="1">Multi-pass membrane protein</topology>
    </subcellularLocation>
</comment>
<feature type="domain" description="Ima1 N-terminal" evidence="8">
    <location>
        <begin position="11"/>
        <end position="150"/>
    </location>
</feature>
<dbReference type="InterPro" id="IPR042321">
    <property type="entry name" value="Ima1"/>
</dbReference>
<dbReference type="PANTHER" id="PTHR28538">
    <property type="entry name" value="INTEGRAL INNER NUCLEAR MEMBRANE PROTEIN IMA1"/>
    <property type="match status" value="1"/>
</dbReference>
<dbReference type="PANTHER" id="PTHR28538:SF1">
    <property type="entry name" value="INTEGRAL INNER NUCLEAR MEMBRANE PROTEIN IMA1"/>
    <property type="match status" value="1"/>
</dbReference>
<dbReference type="EMBL" id="JAQQWM010000002">
    <property type="protein sequence ID" value="KAK8077776.1"/>
    <property type="molecule type" value="Genomic_DNA"/>
</dbReference>
<reference evidence="9 10" key="1">
    <citation type="submission" date="2023-01" db="EMBL/GenBank/DDBJ databases">
        <title>Analysis of 21 Apiospora genomes using comparative genomics revels a genus with tremendous synthesis potential of carbohydrate active enzymes and secondary metabolites.</title>
        <authorList>
            <person name="Sorensen T."/>
        </authorList>
    </citation>
    <scope>NUCLEOTIDE SEQUENCE [LARGE SCALE GENOMIC DNA]</scope>
    <source>
        <strain evidence="9 10">CBS 83171</strain>
    </source>
</reference>
<dbReference type="Pfam" id="PF09779">
    <property type="entry name" value="Ima1_N"/>
    <property type="match status" value="1"/>
</dbReference>
<comment type="caution">
    <text evidence="9">The sequence shown here is derived from an EMBL/GenBank/DDBJ whole genome shotgun (WGS) entry which is preliminary data.</text>
</comment>
<feature type="region of interest" description="Disordered" evidence="6">
    <location>
        <begin position="436"/>
        <end position="484"/>
    </location>
</feature>
<proteinExistence type="predicted"/>
<feature type="transmembrane region" description="Helical" evidence="7">
    <location>
        <begin position="710"/>
        <end position="727"/>
    </location>
</feature>
<keyword evidence="5" id="KW-0539">Nucleus</keyword>
<feature type="region of interest" description="Disordered" evidence="6">
    <location>
        <begin position="574"/>
        <end position="596"/>
    </location>
</feature>
<feature type="compositionally biased region" description="Basic and acidic residues" evidence="6">
    <location>
        <begin position="514"/>
        <end position="523"/>
    </location>
</feature>
<accession>A0ABR1W2P3</accession>
<evidence type="ECO:0000259" key="8">
    <source>
        <dbReference type="Pfam" id="PF09779"/>
    </source>
</evidence>
<name>A0ABR1W2P3_9PEZI</name>
<keyword evidence="4 7" id="KW-0472">Membrane</keyword>
<keyword evidence="10" id="KW-1185">Reference proteome</keyword>
<dbReference type="InterPro" id="IPR018617">
    <property type="entry name" value="Ima1_N"/>
</dbReference>
<evidence type="ECO:0000313" key="9">
    <source>
        <dbReference type="EMBL" id="KAK8077776.1"/>
    </source>
</evidence>
<evidence type="ECO:0000256" key="6">
    <source>
        <dbReference type="SAM" id="MobiDB-lite"/>
    </source>
</evidence>